<organism evidence="2 3">
    <name type="scientific">Bacillus mycoides</name>
    <dbReference type="NCBI Taxonomy" id="1405"/>
    <lineage>
        <taxon>Bacteria</taxon>
        <taxon>Bacillati</taxon>
        <taxon>Bacillota</taxon>
        <taxon>Bacilli</taxon>
        <taxon>Bacillales</taxon>
        <taxon>Bacillaceae</taxon>
        <taxon>Bacillus</taxon>
        <taxon>Bacillus cereus group</taxon>
    </lineage>
</organism>
<dbReference type="GO" id="GO:0016747">
    <property type="term" value="F:acyltransferase activity, transferring groups other than amino-acyl groups"/>
    <property type="evidence" value="ECO:0007669"/>
    <property type="project" value="InterPro"/>
</dbReference>
<dbReference type="PANTHER" id="PTHR43617">
    <property type="entry name" value="L-AMINO ACID N-ACETYLTRANSFERASE"/>
    <property type="match status" value="1"/>
</dbReference>
<dbReference type="EMBL" id="LXLT01000012">
    <property type="protein sequence ID" value="OFD84049.1"/>
    <property type="molecule type" value="Genomic_DNA"/>
</dbReference>
<dbReference type="SUPFAM" id="SSF55729">
    <property type="entry name" value="Acyl-CoA N-acyltransferases (Nat)"/>
    <property type="match status" value="1"/>
</dbReference>
<reference evidence="2 3" key="1">
    <citation type="submission" date="2016-05" db="EMBL/GenBank/DDBJ databases">
        <title>Bacillus thuringiensis and Bacillus weihenstephanensis as novel biocontrol agents of wilt causing Verticillium species.</title>
        <authorList>
            <person name="Hollensteiner J."/>
            <person name="Wemheuer F."/>
            <person name="Harting R."/>
            <person name="Kolarzyk A."/>
            <person name="Diaz-Valerio S."/>
            <person name="Poehlein A."/>
            <person name="Brzuszkiewicz E."/>
            <person name="Nesemann K."/>
            <person name="Braus-Stromeyer S."/>
            <person name="Braus G."/>
            <person name="Daniel R."/>
            <person name="Liesegang H."/>
        </authorList>
    </citation>
    <scope>NUCLEOTIDE SEQUENCE [LARGE SCALE GENOMIC DNA]</scope>
    <source>
        <strain evidence="2 3">GOE8</strain>
    </source>
</reference>
<gene>
    <name evidence="2" type="ORF">BWGOE8_08350</name>
</gene>
<dbReference type="InterPro" id="IPR016181">
    <property type="entry name" value="Acyl_CoA_acyltransferase"/>
</dbReference>
<evidence type="ECO:0000259" key="1">
    <source>
        <dbReference type="PROSITE" id="PS51186"/>
    </source>
</evidence>
<evidence type="ECO:0000313" key="3">
    <source>
        <dbReference type="Proteomes" id="UP000175706"/>
    </source>
</evidence>
<dbReference type="PATRIC" id="fig|86662.25.peg.789"/>
<accession>A0A1E8BC75</accession>
<name>A0A1E8BC75_BACMY</name>
<comment type="caution">
    <text evidence="2">The sequence shown here is derived from an EMBL/GenBank/DDBJ whole genome shotgun (WGS) entry which is preliminary data.</text>
</comment>
<dbReference type="CDD" id="cd04301">
    <property type="entry name" value="NAT_SF"/>
    <property type="match status" value="1"/>
</dbReference>
<dbReference type="PROSITE" id="PS51186">
    <property type="entry name" value="GNAT"/>
    <property type="match status" value="2"/>
</dbReference>
<dbReference type="InterPro" id="IPR050276">
    <property type="entry name" value="MshD_Acetyltransferase"/>
</dbReference>
<protein>
    <recommendedName>
        <fullName evidence="1">N-acetyltransferase domain-containing protein</fullName>
    </recommendedName>
</protein>
<dbReference type="Proteomes" id="UP000175706">
    <property type="component" value="Unassembled WGS sequence"/>
</dbReference>
<feature type="domain" description="N-acetyltransferase" evidence="1">
    <location>
        <begin position="1"/>
        <end position="147"/>
    </location>
</feature>
<proteinExistence type="predicted"/>
<dbReference type="InterPro" id="IPR000182">
    <property type="entry name" value="GNAT_dom"/>
</dbReference>
<dbReference type="AlphaFoldDB" id="A0A1E8BC75"/>
<dbReference type="Gene3D" id="3.40.630.30">
    <property type="match status" value="2"/>
</dbReference>
<evidence type="ECO:0000313" key="2">
    <source>
        <dbReference type="EMBL" id="OFD84049.1"/>
    </source>
</evidence>
<dbReference type="RefSeq" id="WP_070141031.1">
    <property type="nucleotide sequence ID" value="NZ_LXLT01000012.1"/>
</dbReference>
<sequence length="285" mass="32798">MIRAYSEKEDWIRTLNLIKSMGIEEEIGSLDDIVSNSTHFLLCNRNGIEGFAYASFYTNSAEESIAQISVYVEQGSRLKGIGSALYKEIEECVSKMNPDFVCTYMKVESENCIGFTKKMGFERWWGSLELIYKGGSFPKTDMTFIKYEDRFFDQFVKMVQECYYELHEMNDMKPYLAPEDSIKKYKLNDKSNVYVVLENEQLVAAITLGEGTVENVMVARGYQGNGYGRKALQFGVSKLLEGGYEDIRLCYIEGNESAKRLYNSVGFKPLHNTQVYRKFLCMKRS</sequence>
<feature type="domain" description="N-acetyltransferase" evidence="1">
    <location>
        <begin position="142"/>
        <end position="285"/>
    </location>
</feature>
<dbReference type="Pfam" id="PF00583">
    <property type="entry name" value="Acetyltransf_1"/>
    <property type="match status" value="1"/>
</dbReference>